<evidence type="ECO:0000313" key="1">
    <source>
        <dbReference type="EMBL" id="SOQ42514.1"/>
    </source>
</evidence>
<accession>A0A2H1VQK2</accession>
<reference evidence="1" key="1">
    <citation type="submission" date="2016-07" db="EMBL/GenBank/DDBJ databases">
        <authorList>
            <person name="Bretaudeau A."/>
        </authorList>
    </citation>
    <scope>NUCLEOTIDE SEQUENCE</scope>
    <source>
        <strain evidence="1">Rice</strain>
        <tissue evidence="1">Whole body</tissue>
    </source>
</reference>
<protein>
    <submittedName>
        <fullName evidence="1">SFRICE_010409</fullName>
    </submittedName>
</protein>
<organism evidence="1">
    <name type="scientific">Spodoptera frugiperda</name>
    <name type="common">Fall armyworm</name>
    <dbReference type="NCBI Taxonomy" id="7108"/>
    <lineage>
        <taxon>Eukaryota</taxon>
        <taxon>Metazoa</taxon>
        <taxon>Ecdysozoa</taxon>
        <taxon>Arthropoda</taxon>
        <taxon>Hexapoda</taxon>
        <taxon>Insecta</taxon>
        <taxon>Pterygota</taxon>
        <taxon>Neoptera</taxon>
        <taxon>Endopterygota</taxon>
        <taxon>Lepidoptera</taxon>
        <taxon>Glossata</taxon>
        <taxon>Ditrysia</taxon>
        <taxon>Noctuoidea</taxon>
        <taxon>Noctuidae</taxon>
        <taxon>Amphipyrinae</taxon>
        <taxon>Spodoptera</taxon>
    </lineage>
</organism>
<gene>
    <name evidence="1" type="ORF">SFRICE_010409</name>
</gene>
<dbReference type="AlphaFoldDB" id="A0A2H1VQK2"/>
<sequence length="422" mass="46790">MLQLRGPLLQQTRQVTFKSPICSGYHSSLKILTAQKKCCQYVHACYHSGKHLATPPVATGNEIKLPCLVLNTMSPSSWFAAKSISNIRTRCLCTKQPDTTKLLASSAQGIDMKPAKPKRKEIVDPPEIPEPCPDEPLPGVPVPGFPDVTIPFTPDVPLPELPEIPIPVKPGTFPSKNLPGRPKPIFNEILPKWRAPVMPDLATLFNSPLALHKVAENYKAEYLMLTSQMEVASKTNNYFYKKCGLPEAKLPDAVQAPAVCVHNDEVYVTGHRNIYKYEEIGQTDRWTKVLEMDITPGYLVSFKGYIYVAQCYFPSLLRFKPGVDDSLQQIASFCHPPRAICNLGYRLIAVTCSGDTSTDVLCVEELHIVGDGHYNQNTDLLWSQTGSVFGVNPSGSCAVVMTMPEINPNVSPYHQRYIVMYG</sequence>
<proteinExistence type="predicted"/>
<dbReference type="EMBL" id="ODYU01003577">
    <property type="protein sequence ID" value="SOQ42514.1"/>
    <property type="molecule type" value="Genomic_DNA"/>
</dbReference>
<name>A0A2H1VQK2_SPOFR</name>